<reference evidence="2" key="1">
    <citation type="submission" date="2022-03" db="EMBL/GenBank/DDBJ databases">
        <title>Genome Identification and Characterization of new species Bdellovibrio reynosense LBG001 sp. nov. from a Mexico soil sample.</title>
        <authorList>
            <person name="Camilli A."/>
            <person name="Ajao Y."/>
            <person name="Guo X."/>
        </authorList>
    </citation>
    <scope>NUCLEOTIDE SEQUENCE</scope>
    <source>
        <strain evidence="2">LBG001</strain>
    </source>
</reference>
<keyword evidence="3" id="KW-1185">Reference proteome</keyword>
<dbReference type="Proteomes" id="UP000830116">
    <property type="component" value="Chromosome"/>
</dbReference>
<evidence type="ECO:0000313" key="2">
    <source>
        <dbReference type="EMBL" id="UOF02189.1"/>
    </source>
</evidence>
<dbReference type="RefSeq" id="WP_243539059.1">
    <property type="nucleotide sequence ID" value="NZ_CP093442.1"/>
</dbReference>
<proteinExistence type="predicted"/>
<feature type="chain" id="PRO_5045660944" evidence="1">
    <location>
        <begin position="21"/>
        <end position="160"/>
    </location>
</feature>
<feature type="signal peptide" evidence="1">
    <location>
        <begin position="1"/>
        <end position="20"/>
    </location>
</feature>
<protein>
    <submittedName>
        <fullName evidence="2">Organic solvent tolerance protein</fullName>
    </submittedName>
</protein>
<keyword evidence="1" id="KW-0732">Signal</keyword>
<accession>A0ABY4CCL9</accession>
<organism evidence="2 3">
    <name type="scientific">Bdellovibrio reynosensis</name>
    <dbReference type="NCBI Taxonomy" id="2835041"/>
    <lineage>
        <taxon>Bacteria</taxon>
        <taxon>Pseudomonadati</taxon>
        <taxon>Bdellovibrionota</taxon>
        <taxon>Bdellovibrionia</taxon>
        <taxon>Bdellovibrionales</taxon>
        <taxon>Pseudobdellovibrionaceae</taxon>
        <taxon>Bdellovibrio</taxon>
    </lineage>
</organism>
<evidence type="ECO:0000256" key="1">
    <source>
        <dbReference type="SAM" id="SignalP"/>
    </source>
</evidence>
<dbReference type="EMBL" id="CP093442">
    <property type="protein sequence ID" value="UOF02189.1"/>
    <property type="molecule type" value="Genomic_DNA"/>
</dbReference>
<gene>
    <name evidence="2" type="ORF">MNR06_04380</name>
</gene>
<name>A0ABY4CCL9_9BACT</name>
<sequence length="160" mass="16904">MLKNIAVLFCMIMAAGTVQAKELTNRLGVGVKSNASIGIAELAAVYYPVSELAVVGGLGIDTEKDNSKFTANAGVRRIVFKEDNLNFYMGGALGLVNLETGGNKESGFEINALFGAEFFLPGLENLGFTFEGGVGVVSLDDVRFKTIGNGPFSAGIVFYF</sequence>
<evidence type="ECO:0000313" key="3">
    <source>
        <dbReference type="Proteomes" id="UP000830116"/>
    </source>
</evidence>